<keyword evidence="8" id="KW-0862">Zinc</keyword>
<feature type="region of interest" description="Disordered" evidence="10">
    <location>
        <begin position="35"/>
        <end position="65"/>
    </location>
</feature>
<evidence type="ECO:0000313" key="14">
    <source>
        <dbReference type="EMBL" id="GAA0907286.1"/>
    </source>
</evidence>
<sequence length="792" mass="86626">MTSRPRTFRTAAIGVALAAATATFSTSTLAQAAEPAATPAAAAAGPASGHRHDPQPVEQHAHNLDGPLSRTQKAQRQEALNQLIAGKTKVQNRHGSKVVQLKGKKGDTKYVELGREKTDKIFAILVEFGDRIDPRYGGTPGPLHNQIAKPDRTKDNSTAWQKDYNRKHFEDLYFGTGKKTESVKKYFEKQSSGRYSVEGEVSDWVKVPYNEARYGNNACGSSNCPSVWNVVSDGVNAWVAQQKAAGRTDAQIKANLAQYDQWDRYDYDGDGDFNEPDGYIDHFQIVHAGEDESAGGGAQGTDAIWAHRWYAFGTDAGATGPEFNKLGGAQIGNTGIWVGDYTIQPENGGLGVFTHEYAHDLGLPDEYDTAGGENSTGFWTLMSSGSWLGRGKDSIGDLPGDMNSWDKLQLGWLNYDTAKAGVKSWHKLGPAEYNTKYRQAVVVSLPDKAVTTEIVTPAQGATQWWSGSGDNLKNTLTRSVDLTGRTSATLTLDGWYDIEANYDYLYTEVSTDGGASFTALDGTVDGRPIPRDGSDKPALTGSSDGYRKLSYSLDAYAGQKIQLRFRYQTDGGVAQKGFAADSITLTADGTVLFADDAESADPAWTANGFSRIGASFTKDYKQYYIAENRQYVSYDTTLETGPYNFGFTGTDRPNWVEHFPYQNGLLIWKWDTSQADNNTSRHPGTGLILPVDSHPNALRWSDGTLMRNRIQTYDATFSTYRTDGITLHKEGVATRIKSSKGVSVFNDHTHTYWDPANPGGSVKVTDTNTKIKIVKEPKDGSTIEIEVDKAVR</sequence>
<keyword evidence="6 11" id="KW-0732">Signal</keyword>
<keyword evidence="5" id="KW-0479">Metal-binding</keyword>
<reference evidence="14 15" key="1">
    <citation type="journal article" date="2019" name="Int. J. Syst. Evol. Microbiol.">
        <title>The Global Catalogue of Microorganisms (GCM) 10K type strain sequencing project: providing services to taxonomists for standard genome sequencing and annotation.</title>
        <authorList>
            <consortium name="The Broad Institute Genomics Platform"/>
            <consortium name="The Broad Institute Genome Sequencing Center for Infectious Disease"/>
            <person name="Wu L."/>
            <person name="Ma J."/>
        </authorList>
    </citation>
    <scope>NUCLEOTIDE SEQUENCE [LARGE SCALE GENOMIC DNA]</scope>
    <source>
        <strain evidence="14 15">JCM 10673</strain>
    </source>
</reference>
<evidence type="ECO:0000259" key="12">
    <source>
        <dbReference type="Pfam" id="PF05547"/>
    </source>
</evidence>
<dbReference type="PANTHER" id="PTHR13062">
    <property type="entry name" value="COLLAGENASE"/>
    <property type="match status" value="1"/>
</dbReference>
<dbReference type="InterPro" id="IPR012300">
    <property type="entry name" value="Pept_M6_InhA"/>
</dbReference>
<evidence type="ECO:0000256" key="1">
    <source>
        <dbReference type="ARBA" id="ARBA00001947"/>
    </source>
</evidence>
<protein>
    <submittedName>
        <fullName evidence="14">Immune inhibitor A</fullName>
    </submittedName>
</protein>
<evidence type="ECO:0000256" key="6">
    <source>
        <dbReference type="ARBA" id="ARBA00022729"/>
    </source>
</evidence>
<comment type="subcellular location">
    <subcellularLocation>
        <location evidence="2">Secreted</location>
    </subcellularLocation>
</comment>
<name>A0ABN1NGI9_9ACTN</name>
<feature type="region of interest" description="Disordered" evidence="10">
    <location>
        <begin position="136"/>
        <end position="156"/>
    </location>
</feature>
<evidence type="ECO:0000259" key="13">
    <source>
        <dbReference type="Pfam" id="PF20774"/>
    </source>
</evidence>
<evidence type="ECO:0000256" key="4">
    <source>
        <dbReference type="ARBA" id="ARBA00022670"/>
    </source>
</evidence>
<evidence type="ECO:0000256" key="10">
    <source>
        <dbReference type="SAM" id="MobiDB-lite"/>
    </source>
</evidence>
<evidence type="ECO:0000256" key="2">
    <source>
        <dbReference type="ARBA" id="ARBA00004613"/>
    </source>
</evidence>
<evidence type="ECO:0000313" key="15">
    <source>
        <dbReference type="Proteomes" id="UP001501005"/>
    </source>
</evidence>
<keyword evidence="4" id="KW-0645">Protease</keyword>
<evidence type="ECO:0000256" key="8">
    <source>
        <dbReference type="ARBA" id="ARBA00022833"/>
    </source>
</evidence>
<dbReference type="InterPro" id="IPR008757">
    <property type="entry name" value="Peptidase_M6-like_domain"/>
</dbReference>
<feature type="domain" description="Immune inhibitor A-like metallopeptidase VEG" evidence="13">
    <location>
        <begin position="617"/>
        <end position="785"/>
    </location>
</feature>
<accession>A0ABN1NGI9</accession>
<organism evidence="14 15">
    <name type="scientific">Streptomyces thermoalcalitolerans</name>
    <dbReference type="NCBI Taxonomy" id="65605"/>
    <lineage>
        <taxon>Bacteria</taxon>
        <taxon>Bacillati</taxon>
        <taxon>Actinomycetota</taxon>
        <taxon>Actinomycetes</taxon>
        <taxon>Kitasatosporales</taxon>
        <taxon>Streptomycetaceae</taxon>
        <taxon>Streptomyces</taxon>
    </lineage>
</organism>
<evidence type="ECO:0000256" key="9">
    <source>
        <dbReference type="ARBA" id="ARBA00023049"/>
    </source>
</evidence>
<dbReference type="NCBIfam" id="TIGR03296">
    <property type="entry name" value="M6dom_TIGR03296"/>
    <property type="match status" value="1"/>
</dbReference>
<proteinExistence type="predicted"/>
<evidence type="ECO:0000256" key="3">
    <source>
        <dbReference type="ARBA" id="ARBA00022525"/>
    </source>
</evidence>
<dbReference type="SUPFAM" id="SSF55486">
    <property type="entry name" value="Metalloproteases ('zincins'), catalytic domain"/>
    <property type="match status" value="1"/>
</dbReference>
<dbReference type="PANTHER" id="PTHR13062:SF12">
    <property type="entry name" value="ALPHA-2-MACROGLOBULIN DOMAIN-CONTAINING PROTEIN"/>
    <property type="match status" value="1"/>
</dbReference>
<keyword evidence="15" id="KW-1185">Reference proteome</keyword>
<feature type="compositionally biased region" description="Low complexity" evidence="10">
    <location>
        <begin position="35"/>
        <end position="47"/>
    </location>
</feature>
<comment type="caution">
    <text evidence="14">The sequence shown here is derived from an EMBL/GenBank/DDBJ whole genome shotgun (WGS) entry which is preliminary data.</text>
</comment>
<dbReference type="Pfam" id="PF20773">
    <property type="entry name" value="InhA-like_MAM"/>
    <property type="match status" value="1"/>
</dbReference>
<keyword evidence="9" id="KW-0482">Metalloprotease</keyword>
<feature type="chain" id="PRO_5045626103" evidence="11">
    <location>
        <begin position="33"/>
        <end position="792"/>
    </location>
</feature>
<dbReference type="Pfam" id="PF05547">
    <property type="entry name" value="Peptidase_M6"/>
    <property type="match status" value="1"/>
</dbReference>
<keyword evidence="7" id="KW-0378">Hydrolase</keyword>
<feature type="signal peptide" evidence="11">
    <location>
        <begin position="1"/>
        <end position="32"/>
    </location>
</feature>
<feature type="domain" description="Peptidase M6-like" evidence="12">
    <location>
        <begin position="108"/>
        <end position="412"/>
    </location>
</feature>
<evidence type="ECO:0000256" key="11">
    <source>
        <dbReference type="SAM" id="SignalP"/>
    </source>
</evidence>
<comment type="cofactor">
    <cofactor evidence="1">
        <name>Zn(2+)</name>
        <dbReference type="ChEBI" id="CHEBI:29105"/>
    </cofactor>
</comment>
<gene>
    <name evidence="14" type="ORF">GCM10009549_13070</name>
</gene>
<dbReference type="EMBL" id="BAAAHG010000006">
    <property type="protein sequence ID" value="GAA0907286.1"/>
    <property type="molecule type" value="Genomic_DNA"/>
</dbReference>
<dbReference type="PIRSF" id="PIRSF007519">
    <property type="entry name" value="Protease_InhA"/>
    <property type="match status" value="1"/>
</dbReference>
<feature type="compositionally biased region" description="Basic and acidic residues" evidence="10">
    <location>
        <begin position="50"/>
        <end position="63"/>
    </location>
</feature>
<evidence type="ECO:0000256" key="7">
    <source>
        <dbReference type="ARBA" id="ARBA00022801"/>
    </source>
</evidence>
<dbReference type="Pfam" id="PF20774">
    <property type="entry name" value="InhA-like_VEG"/>
    <property type="match status" value="1"/>
</dbReference>
<keyword evidence="3" id="KW-0964">Secreted</keyword>
<evidence type="ECO:0000256" key="5">
    <source>
        <dbReference type="ARBA" id="ARBA00022723"/>
    </source>
</evidence>
<dbReference type="RefSeq" id="WP_344047758.1">
    <property type="nucleotide sequence ID" value="NZ_BAAAHG010000006.1"/>
</dbReference>
<dbReference type="Proteomes" id="UP001501005">
    <property type="component" value="Unassembled WGS sequence"/>
</dbReference>
<dbReference type="InterPro" id="IPR048665">
    <property type="entry name" value="InhA-like_VEG"/>
</dbReference>